<dbReference type="GO" id="GO:0006520">
    <property type="term" value="P:amino acid metabolic process"/>
    <property type="evidence" value="ECO:0007669"/>
    <property type="project" value="InterPro"/>
</dbReference>
<keyword evidence="3" id="KW-0210">Decarboxylase</keyword>
<evidence type="ECO:0000256" key="6">
    <source>
        <dbReference type="PIRSR" id="PIRSR602129-50"/>
    </source>
</evidence>
<protein>
    <submittedName>
        <fullName evidence="8">Uncharacterized protein</fullName>
    </submittedName>
</protein>
<dbReference type="EMBL" id="JAGIXG020000060">
    <property type="protein sequence ID" value="KAI6778758.1"/>
    <property type="molecule type" value="Genomic_DNA"/>
</dbReference>
<dbReference type="RefSeq" id="XP_051359614.1">
    <property type="nucleotide sequence ID" value="XM_051509390.1"/>
</dbReference>
<dbReference type="InterPro" id="IPR015421">
    <property type="entry name" value="PyrdxlP-dep_Trfase_major"/>
</dbReference>
<dbReference type="Gene3D" id="3.90.1150.10">
    <property type="entry name" value="Aspartate Aminotransferase, domain 1"/>
    <property type="match status" value="1"/>
</dbReference>
<evidence type="ECO:0000256" key="5">
    <source>
        <dbReference type="ARBA" id="ARBA00023239"/>
    </source>
</evidence>
<gene>
    <name evidence="8" type="ORF">J7T54_005861</name>
</gene>
<keyword evidence="9" id="KW-1185">Reference proteome</keyword>
<dbReference type="GO" id="GO:0019752">
    <property type="term" value="P:carboxylic acid metabolic process"/>
    <property type="evidence" value="ECO:0007669"/>
    <property type="project" value="InterPro"/>
</dbReference>
<dbReference type="InterPro" id="IPR021115">
    <property type="entry name" value="Pyridoxal-P_BS"/>
</dbReference>
<dbReference type="InterPro" id="IPR010977">
    <property type="entry name" value="Aromatic_deC"/>
</dbReference>
<dbReference type="Pfam" id="PF00282">
    <property type="entry name" value="Pyridoxal_deC"/>
    <property type="match status" value="1"/>
</dbReference>
<dbReference type="PANTHER" id="PTHR11999:SF70">
    <property type="entry name" value="MIP05841P"/>
    <property type="match status" value="1"/>
</dbReference>
<dbReference type="Proteomes" id="UP001055219">
    <property type="component" value="Unassembled WGS sequence"/>
</dbReference>
<dbReference type="Gene3D" id="3.90.1150.170">
    <property type="match status" value="1"/>
</dbReference>
<dbReference type="AlphaFoldDB" id="A0A9P9XWB6"/>
<reference evidence="8" key="1">
    <citation type="journal article" date="2021" name="J Fungi (Basel)">
        <title>Genomic and Metabolomic Analyses of the Marine Fungus Emericellopsis cladophorae: Insights into Saltwater Adaptability Mechanisms and Its Biosynthetic Potential.</title>
        <authorList>
            <person name="Goncalves M.F.M."/>
            <person name="Hilario S."/>
            <person name="Van de Peer Y."/>
            <person name="Esteves A.C."/>
            <person name="Alves A."/>
        </authorList>
    </citation>
    <scope>NUCLEOTIDE SEQUENCE</scope>
    <source>
        <strain evidence="8">MUM 19.33</strain>
    </source>
</reference>
<dbReference type="PANTHER" id="PTHR11999">
    <property type="entry name" value="GROUP II PYRIDOXAL-5-PHOSPHATE DECARBOXYLASE"/>
    <property type="match status" value="1"/>
</dbReference>
<sequence length="502" mass="55346">MAVTDRSDGFHLETDIHAAIHDLTRRLAEQSQNVDKEPIIKVAQPEHVPYLREVGTPGVAHDVEKVLEEAFTAFDFRLRVNHPRFMGLIPSPTSPIAWLGDVVASAFNALGASKLQASGPVVIEKTLIGWLASRIGLPATAGGVCVSGGSMANLMGIVLARDQCVPHGEEQRAVAYLSDQTHYSVAKALRLLGFKSNRVRKLPSDVSFRMDVDELQQAIKYDRASGLVPFLVVGSCGTTNTGAVDPLKQIADVCKMEGMWLHVDGAYGASASLSATRRDVVNELQYADSLSWDAHKWLFQTYSCGLFIVKDKANMVKSFANEGDYLRDGTAFEDDDIPNFWNCTMELTRPASRAMKLWFTLRVVGTQRIGEMIDHGFKLAESAESELRGLQDWEILSPANLGVVTFRYAGRTTAAVDDQREQVHDAINSRISKELISSNVAGILTTKVKGKVALRICALSPDLALEDMAHIIREADRLGKEFSMKMMMNNRSEEKEDDEFSI</sequence>
<evidence type="ECO:0000256" key="4">
    <source>
        <dbReference type="ARBA" id="ARBA00022898"/>
    </source>
</evidence>
<accession>A0A9P9XWB6</accession>
<evidence type="ECO:0000256" key="7">
    <source>
        <dbReference type="RuleBase" id="RU000382"/>
    </source>
</evidence>
<comment type="similarity">
    <text evidence="2 7">Belongs to the group II decarboxylase family.</text>
</comment>
<dbReference type="GeneID" id="75832344"/>
<proteinExistence type="inferred from homology"/>
<feature type="modified residue" description="N6-(pyridoxal phosphate)lysine" evidence="6">
    <location>
        <position position="296"/>
    </location>
</feature>
<evidence type="ECO:0000313" key="8">
    <source>
        <dbReference type="EMBL" id="KAI6778758.1"/>
    </source>
</evidence>
<dbReference type="InterPro" id="IPR015424">
    <property type="entry name" value="PyrdxlP-dep_Trfase"/>
</dbReference>
<comment type="caution">
    <text evidence="8">The sequence shown here is derived from an EMBL/GenBank/DDBJ whole genome shotgun (WGS) entry which is preliminary data.</text>
</comment>
<organism evidence="8 9">
    <name type="scientific">Emericellopsis cladophorae</name>
    <dbReference type="NCBI Taxonomy" id="2686198"/>
    <lineage>
        <taxon>Eukaryota</taxon>
        <taxon>Fungi</taxon>
        <taxon>Dikarya</taxon>
        <taxon>Ascomycota</taxon>
        <taxon>Pezizomycotina</taxon>
        <taxon>Sordariomycetes</taxon>
        <taxon>Hypocreomycetidae</taxon>
        <taxon>Hypocreales</taxon>
        <taxon>Bionectriaceae</taxon>
        <taxon>Emericellopsis</taxon>
    </lineage>
</organism>
<dbReference type="GO" id="GO:0005737">
    <property type="term" value="C:cytoplasm"/>
    <property type="evidence" value="ECO:0007669"/>
    <property type="project" value="TreeGrafter"/>
</dbReference>
<evidence type="ECO:0000256" key="2">
    <source>
        <dbReference type="ARBA" id="ARBA00009533"/>
    </source>
</evidence>
<evidence type="ECO:0000256" key="3">
    <source>
        <dbReference type="ARBA" id="ARBA00022793"/>
    </source>
</evidence>
<dbReference type="PRINTS" id="PR00800">
    <property type="entry name" value="YHDCRBOXLASE"/>
</dbReference>
<dbReference type="GO" id="GO:0016831">
    <property type="term" value="F:carboxy-lyase activity"/>
    <property type="evidence" value="ECO:0007669"/>
    <property type="project" value="UniProtKB-KW"/>
</dbReference>
<reference evidence="8" key="2">
    <citation type="submission" date="2022-07" db="EMBL/GenBank/DDBJ databases">
        <authorList>
            <person name="Goncalves M.F.M."/>
            <person name="Hilario S."/>
            <person name="Van De Peer Y."/>
            <person name="Esteves A.C."/>
            <person name="Alves A."/>
        </authorList>
    </citation>
    <scope>NUCLEOTIDE SEQUENCE</scope>
    <source>
        <strain evidence="8">MUM 19.33</strain>
    </source>
</reference>
<name>A0A9P9XWB6_9HYPO</name>
<dbReference type="PROSITE" id="PS00392">
    <property type="entry name" value="DDC_GAD_HDC_YDC"/>
    <property type="match status" value="1"/>
</dbReference>
<dbReference type="SUPFAM" id="SSF53383">
    <property type="entry name" value="PLP-dependent transferases"/>
    <property type="match status" value="1"/>
</dbReference>
<comment type="cofactor">
    <cofactor evidence="1 6 7">
        <name>pyridoxal 5'-phosphate</name>
        <dbReference type="ChEBI" id="CHEBI:597326"/>
    </cofactor>
</comment>
<dbReference type="GO" id="GO:0030170">
    <property type="term" value="F:pyridoxal phosphate binding"/>
    <property type="evidence" value="ECO:0007669"/>
    <property type="project" value="InterPro"/>
</dbReference>
<keyword evidence="5 7" id="KW-0456">Lyase</keyword>
<dbReference type="InterPro" id="IPR002129">
    <property type="entry name" value="PyrdxlP-dep_de-COase"/>
</dbReference>
<dbReference type="Gene3D" id="3.40.640.10">
    <property type="entry name" value="Type I PLP-dependent aspartate aminotransferase-like (Major domain)"/>
    <property type="match status" value="1"/>
</dbReference>
<evidence type="ECO:0000313" key="9">
    <source>
        <dbReference type="Proteomes" id="UP001055219"/>
    </source>
</evidence>
<dbReference type="OrthoDB" id="2161780at2759"/>
<evidence type="ECO:0000256" key="1">
    <source>
        <dbReference type="ARBA" id="ARBA00001933"/>
    </source>
</evidence>
<dbReference type="InterPro" id="IPR015422">
    <property type="entry name" value="PyrdxlP-dep_Trfase_small"/>
</dbReference>
<keyword evidence="4 6" id="KW-0663">Pyridoxal phosphate</keyword>